<feature type="compositionally biased region" description="Polar residues" evidence="1">
    <location>
        <begin position="1"/>
        <end position="12"/>
    </location>
</feature>
<dbReference type="EMBL" id="ML975165">
    <property type="protein sequence ID" value="KAF1810528.1"/>
    <property type="molecule type" value="Genomic_DNA"/>
</dbReference>
<dbReference type="GeneID" id="54423882"/>
<reference evidence="2 4" key="1">
    <citation type="submission" date="2020-01" db="EMBL/GenBank/DDBJ databases">
        <authorList>
            <consortium name="DOE Joint Genome Institute"/>
            <person name="Haridas S."/>
            <person name="Albert R."/>
            <person name="Binder M."/>
            <person name="Bloem J."/>
            <person name="Labutti K."/>
            <person name="Salamov A."/>
            <person name="Andreopoulos B."/>
            <person name="Baker S.E."/>
            <person name="Barry K."/>
            <person name="Bills G."/>
            <person name="Bluhm B.H."/>
            <person name="Cannon C."/>
            <person name="Castanera R."/>
            <person name="Culley D.E."/>
            <person name="Daum C."/>
            <person name="Ezra D."/>
            <person name="Gonzalez J.B."/>
            <person name="Henrissat B."/>
            <person name="Kuo A."/>
            <person name="Liang C."/>
            <person name="Lipzen A."/>
            <person name="Lutzoni F."/>
            <person name="Magnuson J."/>
            <person name="Mondo S."/>
            <person name="Nolan M."/>
            <person name="Ohm R."/>
            <person name="Pangilinan J."/>
            <person name="Park H.-J."/>
            <person name="Ramirez L."/>
            <person name="Alfaro M."/>
            <person name="Sun H."/>
            <person name="Tritt A."/>
            <person name="Yoshinaga Y."/>
            <person name="Zwiers L.-H."/>
            <person name="Turgeon B.G."/>
            <person name="Goodwin S.B."/>
            <person name="Spatafora J.W."/>
            <person name="Crous P.W."/>
            <person name="Grigoriev I.V."/>
        </authorList>
    </citation>
    <scope>NUCLEOTIDE SEQUENCE</scope>
    <source>
        <strain evidence="2 4">CBS 781.70</strain>
    </source>
</reference>
<organism evidence="2">
    <name type="scientific">Eremomyces bilateralis CBS 781.70</name>
    <dbReference type="NCBI Taxonomy" id="1392243"/>
    <lineage>
        <taxon>Eukaryota</taxon>
        <taxon>Fungi</taxon>
        <taxon>Dikarya</taxon>
        <taxon>Ascomycota</taxon>
        <taxon>Pezizomycotina</taxon>
        <taxon>Dothideomycetes</taxon>
        <taxon>Dothideomycetes incertae sedis</taxon>
        <taxon>Eremomycetales</taxon>
        <taxon>Eremomycetaceae</taxon>
        <taxon>Eremomyces</taxon>
    </lineage>
</organism>
<name>A0A6G1FXP7_9PEZI</name>
<reference evidence="4" key="2">
    <citation type="submission" date="2020-04" db="EMBL/GenBank/DDBJ databases">
        <authorList>
            <consortium name="NCBI Genome Project"/>
        </authorList>
    </citation>
    <scope>NUCLEOTIDE SEQUENCE</scope>
    <source>
        <strain evidence="4">CBS 781.70</strain>
    </source>
</reference>
<evidence type="ECO:0000313" key="3">
    <source>
        <dbReference type="Proteomes" id="UP000504638"/>
    </source>
</evidence>
<protein>
    <submittedName>
        <fullName evidence="2 4">Uncharacterized protein</fullName>
    </submittedName>
</protein>
<dbReference type="OrthoDB" id="5028726at2759"/>
<dbReference type="AlphaFoldDB" id="A0A6G1FXP7"/>
<sequence length="260" mass="28966">MVSKGSSPSTVAEDNVSAPSSLLPPPGRSGRRRSPRSDVEKLNMVCNFMRNEFRWGVSDFVKTLAFSDGSNNTRRKAAFAAAAYKDPEVLKSYFGDVDQQWDGGRQSIIEILDLGNNELRREVERLGDLALFNKYDPASKSGGFDALGMDKILHTIQEEAPLLLQLIRDIMAPKAQQYYTAQKEPVSRIVAIMSILCFSQRKNSHTGFQTTLGIYLHSKGVKREQIELLSRLGFITSYGTIIKVIKEQPDRSAAQVKCMG</sequence>
<accession>A0A6G1FXP7</accession>
<dbReference type="RefSeq" id="XP_033532159.1">
    <property type="nucleotide sequence ID" value="XM_033683312.1"/>
</dbReference>
<reference evidence="4" key="3">
    <citation type="submission" date="2025-04" db="UniProtKB">
        <authorList>
            <consortium name="RefSeq"/>
        </authorList>
    </citation>
    <scope>IDENTIFICATION</scope>
    <source>
        <strain evidence="4">CBS 781.70</strain>
    </source>
</reference>
<evidence type="ECO:0000313" key="4">
    <source>
        <dbReference type="RefSeq" id="XP_033532159.1"/>
    </source>
</evidence>
<gene>
    <name evidence="2 4" type="ORF">P152DRAFT_88388</name>
</gene>
<keyword evidence="3" id="KW-1185">Reference proteome</keyword>
<evidence type="ECO:0000256" key="1">
    <source>
        <dbReference type="SAM" id="MobiDB-lite"/>
    </source>
</evidence>
<dbReference type="Proteomes" id="UP000504638">
    <property type="component" value="Unplaced"/>
</dbReference>
<proteinExistence type="predicted"/>
<feature type="region of interest" description="Disordered" evidence="1">
    <location>
        <begin position="1"/>
        <end position="36"/>
    </location>
</feature>
<evidence type="ECO:0000313" key="2">
    <source>
        <dbReference type="EMBL" id="KAF1810528.1"/>
    </source>
</evidence>